<dbReference type="GO" id="GO:0006313">
    <property type="term" value="P:DNA transposition"/>
    <property type="evidence" value="ECO:0007669"/>
    <property type="project" value="InterPro"/>
</dbReference>
<dbReference type="InterPro" id="IPR012337">
    <property type="entry name" value="RNaseH-like_sf"/>
</dbReference>
<sequence>MKHPLGAFVTRANYPESDAFPVLAGDVEVHEDLDSVIFVFDKGYVNYGRFAGMKNDDMDFVTPLKDNAKHEVVERVHDFEHEQPDGEEVRVTDEYIELGTVGREYRKVTIMHDDDDDEIYLTTLSHDEFDALEIGLIYGVRWLIEIMFRELKQYTNIQRFHSMTLNGVFFEVYCTFLAYILADYYRRQYPVHGGMPRTFRLIRNYWNQPLGEYG</sequence>
<proteinExistence type="predicted"/>
<protein>
    <recommendedName>
        <fullName evidence="1">Transposase IS4-like domain-containing protein</fullName>
    </recommendedName>
</protein>
<evidence type="ECO:0000259" key="1">
    <source>
        <dbReference type="Pfam" id="PF01609"/>
    </source>
</evidence>
<evidence type="ECO:0000313" key="3">
    <source>
        <dbReference type="Proteomes" id="UP000011669"/>
    </source>
</evidence>
<dbReference type="PATRIC" id="fig|1227455.4.peg.2808"/>
<dbReference type="GO" id="GO:0003677">
    <property type="term" value="F:DNA binding"/>
    <property type="evidence" value="ECO:0007669"/>
    <property type="project" value="InterPro"/>
</dbReference>
<comment type="caution">
    <text evidence="2">The sequence shown here is derived from an EMBL/GenBank/DDBJ whole genome shotgun (WGS) entry which is preliminary data.</text>
</comment>
<name>M0MGU3_9EURY</name>
<dbReference type="EMBL" id="AOMD01000029">
    <property type="protein sequence ID" value="EMA43635.1"/>
    <property type="molecule type" value="Genomic_DNA"/>
</dbReference>
<dbReference type="InterPro" id="IPR002559">
    <property type="entry name" value="Transposase_11"/>
</dbReference>
<dbReference type="PANTHER" id="PTHR33258:SF1">
    <property type="entry name" value="TRANSPOSASE INSL FOR INSERTION SEQUENCE ELEMENT IS186A-RELATED"/>
    <property type="match status" value="1"/>
</dbReference>
<evidence type="ECO:0000313" key="2">
    <source>
        <dbReference type="EMBL" id="EMA43635.1"/>
    </source>
</evidence>
<dbReference type="AlphaFoldDB" id="M0MGU3"/>
<organism evidence="2 3">
    <name type="scientific">Halococcus saccharolyticus DSM 5350</name>
    <dbReference type="NCBI Taxonomy" id="1227455"/>
    <lineage>
        <taxon>Archaea</taxon>
        <taxon>Methanobacteriati</taxon>
        <taxon>Methanobacteriota</taxon>
        <taxon>Stenosarchaea group</taxon>
        <taxon>Halobacteria</taxon>
        <taxon>Halobacteriales</taxon>
        <taxon>Halococcaceae</taxon>
        <taxon>Halococcus</taxon>
    </lineage>
</organism>
<dbReference type="Pfam" id="PF01609">
    <property type="entry name" value="DDE_Tnp_1"/>
    <property type="match status" value="1"/>
</dbReference>
<dbReference type="PANTHER" id="PTHR33258">
    <property type="entry name" value="TRANSPOSASE INSL FOR INSERTION SEQUENCE ELEMENT IS186A-RELATED"/>
    <property type="match status" value="1"/>
</dbReference>
<accession>M0MGU3</accession>
<dbReference type="SUPFAM" id="SSF53098">
    <property type="entry name" value="Ribonuclease H-like"/>
    <property type="match status" value="1"/>
</dbReference>
<dbReference type="InParanoid" id="M0MGU3"/>
<gene>
    <name evidence="2" type="ORF">C449_13787</name>
</gene>
<reference evidence="2 3" key="1">
    <citation type="journal article" date="2014" name="PLoS Genet.">
        <title>Phylogenetically driven sequencing of extremely halophilic archaea reveals strategies for static and dynamic osmo-response.</title>
        <authorList>
            <person name="Becker E.A."/>
            <person name="Seitzer P.M."/>
            <person name="Tritt A."/>
            <person name="Larsen D."/>
            <person name="Krusor M."/>
            <person name="Yao A.I."/>
            <person name="Wu D."/>
            <person name="Madern D."/>
            <person name="Eisen J.A."/>
            <person name="Darling A.E."/>
            <person name="Facciotti M.T."/>
        </authorList>
    </citation>
    <scope>NUCLEOTIDE SEQUENCE [LARGE SCALE GENOMIC DNA]</scope>
    <source>
        <strain evidence="2 3">DSM 5350</strain>
    </source>
</reference>
<dbReference type="Proteomes" id="UP000011669">
    <property type="component" value="Unassembled WGS sequence"/>
</dbReference>
<feature type="domain" description="Transposase IS4-like" evidence="1">
    <location>
        <begin position="3"/>
        <end position="181"/>
    </location>
</feature>
<dbReference type="GO" id="GO:0004803">
    <property type="term" value="F:transposase activity"/>
    <property type="evidence" value="ECO:0007669"/>
    <property type="project" value="InterPro"/>
</dbReference>
<keyword evidence="3" id="KW-1185">Reference proteome</keyword>